<evidence type="ECO:0000313" key="17">
    <source>
        <dbReference type="EMBL" id="OGK06151.1"/>
    </source>
</evidence>
<proteinExistence type="inferred from homology"/>
<dbReference type="InterPro" id="IPR002694">
    <property type="entry name" value="Znf_CHC2"/>
</dbReference>
<keyword evidence="10 12" id="KW-0238">DNA-binding</keyword>
<feature type="zinc finger region" description="CHC2-type" evidence="12 14">
    <location>
        <begin position="38"/>
        <end position="62"/>
    </location>
</feature>
<keyword evidence="5 12" id="KW-0235">DNA replication</keyword>
<dbReference type="NCBIfam" id="TIGR01391">
    <property type="entry name" value="dnaG"/>
    <property type="match status" value="1"/>
</dbReference>
<evidence type="ECO:0000256" key="7">
    <source>
        <dbReference type="ARBA" id="ARBA00022771"/>
    </source>
</evidence>
<evidence type="ECO:0000256" key="12">
    <source>
        <dbReference type="HAMAP-Rule" id="MF_00974"/>
    </source>
</evidence>
<dbReference type="Pfam" id="PF08275">
    <property type="entry name" value="DNAG_N"/>
    <property type="match status" value="1"/>
</dbReference>
<dbReference type="InterPro" id="IPR037068">
    <property type="entry name" value="DNA_primase_core_N_sf"/>
</dbReference>
<evidence type="ECO:0000256" key="9">
    <source>
        <dbReference type="ARBA" id="ARBA00022842"/>
    </source>
</evidence>
<keyword evidence="2 12" id="KW-0639">Primosome</keyword>
<dbReference type="AlphaFoldDB" id="A0A1F7FHU1"/>
<keyword evidence="4 12" id="KW-0548">Nucleotidyltransferase</keyword>
<accession>A0A1F7FHU1</accession>
<evidence type="ECO:0000256" key="1">
    <source>
        <dbReference type="ARBA" id="ARBA00022478"/>
    </source>
</evidence>
<dbReference type="EMBL" id="MFYX01000036">
    <property type="protein sequence ID" value="OGK06151.1"/>
    <property type="molecule type" value="Genomic_DNA"/>
</dbReference>
<dbReference type="SUPFAM" id="SSF57783">
    <property type="entry name" value="Zinc beta-ribbon"/>
    <property type="match status" value="1"/>
</dbReference>
<dbReference type="GO" id="GO:0006269">
    <property type="term" value="P:DNA replication, synthesis of primer"/>
    <property type="evidence" value="ECO:0007669"/>
    <property type="project" value="UniProtKB-UniRule"/>
</dbReference>
<feature type="domain" description="Toprim" evidence="16">
    <location>
        <begin position="257"/>
        <end position="338"/>
    </location>
</feature>
<keyword evidence="3 12" id="KW-0808">Transferase</keyword>
<dbReference type="FunFam" id="3.90.580.10:FF:000001">
    <property type="entry name" value="DNA primase"/>
    <property type="match status" value="1"/>
</dbReference>
<dbReference type="Pfam" id="PF01807">
    <property type="entry name" value="Zn_ribbon_DnaG"/>
    <property type="match status" value="1"/>
</dbReference>
<dbReference type="GO" id="GO:0005737">
    <property type="term" value="C:cytoplasm"/>
    <property type="evidence" value="ECO:0007669"/>
    <property type="project" value="TreeGrafter"/>
</dbReference>
<comment type="caution">
    <text evidence="17">The sequence shown here is derived from an EMBL/GenBank/DDBJ whole genome shotgun (WGS) entry which is preliminary data.</text>
</comment>
<dbReference type="Pfam" id="PF10410">
    <property type="entry name" value="DnaB_bind"/>
    <property type="match status" value="1"/>
</dbReference>
<dbReference type="InterPro" id="IPR006171">
    <property type="entry name" value="TOPRIM_dom"/>
</dbReference>
<dbReference type="InterPro" id="IPR034151">
    <property type="entry name" value="TOPRIM_DnaG_bac"/>
</dbReference>
<organism evidence="17 18">
    <name type="scientific">Candidatus Raymondbacteria bacterium RIFOXYD12_FULL_49_13</name>
    <dbReference type="NCBI Taxonomy" id="1817890"/>
    <lineage>
        <taxon>Bacteria</taxon>
        <taxon>Raymondiibacteriota</taxon>
    </lineage>
</organism>
<dbReference type="Gene3D" id="3.90.980.10">
    <property type="entry name" value="DNA primase, catalytic core, N-terminal domain"/>
    <property type="match status" value="1"/>
</dbReference>
<keyword evidence="8 12" id="KW-0862">Zinc</keyword>
<sequence length="583" mass="64634">MLFPDQVLEEIKGRIDLADFISRYVELRHAGANYKGLCPFHQEKTPSFMVSPAKGIFKCFGCGAGGNLFTFLRDVENITFVEAVKLLARDAGVDLSQYLTPESAQKASENELLYQVNETARLFFAEQLLAAPGAAARAYLAKRELSLDTIRQFSLGFAPNAWDTLLQHLSHKGFSEQICLAAGLLVKNDAGKIYDKFRNRVMFPIVNLSGLACGFTGRVLSDADNPKYLNSPETPVYHKGNILYGLVHARDHIKKEGSTVVVEGNVDLLTLFQGGIANIVAASGTAFTETQAITLKRFCDSVTLVFDGDNAGQNAARRGINILINAGLIVRIVTLPENQDPDSYFKRAGKRVFTELLSQGRDIADFIIDRFALTRDITIPEHKSRIVKELAPLLAGISDPILRTELIKKAASRLHIQEALIVPQQQRSRPQSADPETGAGKRTAREELLERRILELLIMNGKKNLPLVRRFLQPGDFSSGSYQELLNAILEQDGFTESLLNTLGEEMRNFTSAVYLSGESSEGPEGENEMLMLIFKMRERKLLNERAQIKKELALPGADSDALNRKFSELTAQINSLKEELEG</sequence>
<dbReference type="PROSITE" id="PS50880">
    <property type="entry name" value="TOPRIM"/>
    <property type="match status" value="1"/>
</dbReference>
<dbReference type="InterPro" id="IPR006295">
    <property type="entry name" value="DNA_primase_DnaG"/>
</dbReference>
<comment type="subunit">
    <text evidence="12">Monomer. Interacts with DnaB.</text>
</comment>
<evidence type="ECO:0000313" key="18">
    <source>
        <dbReference type="Proteomes" id="UP000179243"/>
    </source>
</evidence>
<comment type="cofactor">
    <cofactor evidence="12 13 14">
        <name>Zn(2+)</name>
        <dbReference type="ChEBI" id="CHEBI:29105"/>
    </cofactor>
    <text evidence="12 13 14">Binds 1 zinc ion per monomer.</text>
</comment>
<dbReference type="CDD" id="cd03364">
    <property type="entry name" value="TOPRIM_DnaG_primases"/>
    <property type="match status" value="1"/>
</dbReference>
<dbReference type="PANTHER" id="PTHR30313:SF2">
    <property type="entry name" value="DNA PRIMASE"/>
    <property type="match status" value="1"/>
</dbReference>
<evidence type="ECO:0000259" key="16">
    <source>
        <dbReference type="PROSITE" id="PS50880"/>
    </source>
</evidence>
<keyword evidence="1 12" id="KW-0240">DNA-directed RNA polymerase</keyword>
<dbReference type="InterPro" id="IPR030846">
    <property type="entry name" value="DnaG_bac"/>
</dbReference>
<dbReference type="InterPro" id="IPR013264">
    <property type="entry name" value="DNAG_N"/>
</dbReference>
<dbReference type="PIRSF" id="PIRSF002811">
    <property type="entry name" value="DnaG"/>
    <property type="match status" value="1"/>
</dbReference>
<dbReference type="SMART" id="SM00400">
    <property type="entry name" value="ZnF_CHCC"/>
    <property type="match status" value="1"/>
</dbReference>
<dbReference type="InterPro" id="IPR036977">
    <property type="entry name" value="DNA_primase_Znf_CHC2"/>
</dbReference>
<dbReference type="HAMAP" id="MF_00974">
    <property type="entry name" value="DNA_primase_DnaG"/>
    <property type="match status" value="1"/>
</dbReference>
<dbReference type="Gene3D" id="3.40.1360.10">
    <property type="match status" value="1"/>
</dbReference>
<feature type="region of interest" description="Disordered" evidence="15">
    <location>
        <begin position="423"/>
        <end position="444"/>
    </location>
</feature>
<reference evidence="17 18" key="1">
    <citation type="journal article" date="2016" name="Nat. Commun.">
        <title>Thousands of microbial genomes shed light on interconnected biogeochemical processes in an aquifer system.</title>
        <authorList>
            <person name="Anantharaman K."/>
            <person name="Brown C.T."/>
            <person name="Hug L.A."/>
            <person name="Sharon I."/>
            <person name="Castelle C.J."/>
            <person name="Probst A.J."/>
            <person name="Thomas B.C."/>
            <person name="Singh A."/>
            <person name="Wilkins M.J."/>
            <person name="Karaoz U."/>
            <person name="Brodie E.L."/>
            <person name="Williams K.H."/>
            <person name="Hubbard S.S."/>
            <person name="Banfield J.F."/>
        </authorList>
    </citation>
    <scope>NUCLEOTIDE SEQUENCE [LARGE SCALE GENOMIC DNA]</scope>
</reference>
<evidence type="ECO:0000256" key="6">
    <source>
        <dbReference type="ARBA" id="ARBA00022723"/>
    </source>
</evidence>
<evidence type="ECO:0000256" key="5">
    <source>
        <dbReference type="ARBA" id="ARBA00022705"/>
    </source>
</evidence>
<name>A0A1F7FHU1_UNCRA</name>
<evidence type="ECO:0000256" key="8">
    <source>
        <dbReference type="ARBA" id="ARBA00022833"/>
    </source>
</evidence>
<dbReference type="GO" id="GO:0003677">
    <property type="term" value="F:DNA binding"/>
    <property type="evidence" value="ECO:0007669"/>
    <property type="project" value="UniProtKB-KW"/>
</dbReference>
<evidence type="ECO:0000256" key="15">
    <source>
        <dbReference type="SAM" id="MobiDB-lite"/>
    </source>
</evidence>
<keyword evidence="9" id="KW-0460">Magnesium</keyword>
<dbReference type="PANTHER" id="PTHR30313">
    <property type="entry name" value="DNA PRIMASE"/>
    <property type="match status" value="1"/>
</dbReference>
<dbReference type="InterPro" id="IPR050219">
    <property type="entry name" value="DnaG_primase"/>
</dbReference>
<dbReference type="Gene3D" id="3.90.580.10">
    <property type="entry name" value="Zinc finger, CHC2-type domain"/>
    <property type="match status" value="1"/>
</dbReference>
<dbReference type="SUPFAM" id="SSF56731">
    <property type="entry name" value="DNA primase core"/>
    <property type="match status" value="1"/>
</dbReference>
<comment type="domain">
    <text evidence="12">Contains an N-terminal zinc-binding domain, a central core domain that contains the primase activity, and a C-terminal DnaB-binding domain.</text>
</comment>
<dbReference type="SMART" id="SM00493">
    <property type="entry name" value="TOPRIM"/>
    <property type="match status" value="1"/>
</dbReference>
<evidence type="ECO:0000256" key="3">
    <source>
        <dbReference type="ARBA" id="ARBA00022679"/>
    </source>
</evidence>
<dbReference type="InterPro" id="IPR019475">
    <property type="entry name" value="DNA_primase_DnaB-bd"/>
</dbReference>
<dbReference type="GO" id="GO:0008270">
    <property type="term" value="F:zinc ion binding"/>
    <property type="evidence" value="ECO:0007669"/>
    <property type="project" value="UniProtKB-UniRule"/>
</dbReference>
<comment type="catalytic activity">
    <reaction evidence="12">
        <text>ssDNA + n NTP = ssDNA/pppN(pN)n-1 hybrid + (n-1) diphosphate.</text>
        <dbReference type="EC" id="2.7.7.101"/>
    </reaction>
</comment>
<gene>
    <name evidence="12" type="primary">dnaG</name>
    <name evidence="17" type="ORF">A2519_22735</name>
</gene>
<dbReference type="EC" id="2.7.7.101" evidence="12"/>
<evidence type="ECO:0000256" key="14">
    <source>
        <dbReference type="PIRSR" id="PIRSR002811-1"/>
    </source>
</evidence>
<dbReference type="Proteomes" id="UP000179243">
    <property type="component" value="Unassembled WGS sequence"/>
</dbReference>
<dbReference type="GO" id="GO:0003899">
    <property type="term" value="F:DNA-directed RNA polymerase activity"/>
    <property type="evidence" value="ECO:0007669"/>
    <property type="project" value="UniProtKB-UniRule"/>
</dbReference>
<comment type="function">
    <text evidence="12 13">RNA polymerase that catalyzes the synthesis of short RNA molecules used as primers for DNA polymerase during DNA replication.</text>
</comment>
<evidence type="ECO:0000256" key="13">
    <source>
        <dbReference type="PIRNR" id="PIRNR002811"/>
    </source>
</evidence>
<dbReference type="Pfam" id="PF13155">
    <property type="entry name" value="Toprim_2"/>
    <property type="match status" value="1"/>
</dbReference>
<keyword evidence="6 12" id="KW-0479">Metal-binding</keyword>
<dbReference type="FunFam" id="3.90.980.10:FF:000001">
    <property type="entry name" value="DNA primase"/>
    <property type="match status" value="1"/>
</dbReference>
<comment type="similarity">
    <text evidence="12 13">Belongs to the DnaG primase family.</text>
</comment>
<dbReference type="GO" id="GO:0000428">
    <property type="term" value="C:DNA-directed RNA polymerase complex"/>
    <property type="evidence" value="ECO:0007669"/>
    <property type="project" value="UniProtKB-KW"/>
</dbReference>
<protein>
    <recommendedName>
        <fullName evidence="12 13">DNA primase</fullName>
        <ecNumber evidence="12">2.7.7.101</ecNumber>
    </recommendedName>
</protein>
<evidence type="ECO:0000256" key="10">
    <source>
        <dbReference type="ARBA" id="ARBA00023125"/>
    </source>
</evidence>
<evidence type="ECO:0000256" key="4">
    <source>
        <dbReference type="ARBA" id="ARBA00022695"/>
    </source>
</evidence>
<keyword evidence="11 12" id="KW-0804">Transcription</keyword>
<evidence type="ECO:0000256" key="11">
    <source>
        <dbReference type="ARBA" id="ARBA00023163"/>
    </source>
</evidence>
<keyword evidence="7 12" id="KW-0863">Zinc-finger</keyword>
<dbReference type="GO" id="GO:1990077">
    <property type="term" value="C:primosome complex"/>
    <property type="evidence" value="ECO:0007669"/>
    <property type="project" value="UniProtKB-KW"/>
</dbReference>
<evidence type="ECO:0000256" key="2">
    <source>
        <dbReference type="ARBA" id="ARBA00022515"/>
    </source>
</evidence>